<keyword evidence="2" id="KW-0813">Transport</keyword>
<organism evidence="13 14">
    <name type="scientific">Veillonella montpellierensis DNF00314</name>
    <dbReference type="NCBI Taxonomy" id="1401067"/>
    <lineage>
        <taxon>Bacteria</taxon>
        <taxon>Bacillati</taxon>
        <taxon>Bacillota</taxon>
        <taxon>Negativicutes</taxon>
        <taxon>Veillonellales</taxon>
        <taxon>Veillonellaceae</taxon>
        <taxon>Veillonella</taxon>
    </lineage>
</organism>
<keyword evidence="8 10" id="KW-1133">Transmembrane helix</keyword>
<keyword evidence="5" id="KW-0547">Nucleotide-binding</keyword>
<sequence>MLLLSSLLTYIKPHMGKLAIGVMALIITLGVELIRPIIIRYVIDEGFVHKDFHIILLCAMAYIISIALSFIFMFLQNYLLERFGQTIILELRNIVFSKILHKRVNDFESIPTGNWVTRITNDIESLRTLYTDVLIKLGSNIVFIFGILGAMYYLNVYLALVMTAIVPIMGIIIFVYQKFSRKAFRGVRLELAASNSSVQEILNFIVTIKTYVAENYISHYYDEVSKRYLQAGLQEVKTFAIFRPIVDGLFFVAIIAVFSFTNYFDSVTDAGVVFAFIQYMDKFFQPLKEIAEKYNSLQSSLAGGERLVPLLQETSISRNDVIEVPKELASVHSIELEHVYFSYDDSENYVLEDISMTIQGGEFIGIVGVSGAGKSTLLSLLMGLYQPTKGRILINHIDIKSYDGAVLREVIGYVFQSAHLFKGTIRENISLYDDAVTDDKIIAATDKVGLHSMIMKLPEGYDTPVGYLGSLLSSGEKQLLAFARTLLKEKPVLLLDEATSNIDSQTEQKIQDSIASIRGDKTVISIAHRISTIKDADCIYVLEKGKLIESGSYQSLIQQKGVFYDLWAHR</sequence>
<protein>
    <submittedName>
        <fullName evidence="13">ABC transporter ATP-binding protein</fullName>
    </submittedName>
</protein>
<feature type="transmembrane region" description="Helical" evidence="10">
    <location>
        <begin position="245"/>
        <end position="264"/>
    </location>
</feature>
<evidence type="ECO:0000313" key="13">
    <source>
        <dbReference type="EMBL" id="KGF47988.1"/>
    </source>
</evidence>
<dbReference type="InterPro" id="IPR039421">
    <property type="entry name" value="Type_1_exporter"/>
</dbReference>
<dbReference type="Pfam" id="PF00664">
    <property type="entry name" value="ABC_membrane"/>
    <property type="match status" value="1"/>
</dbReference>
<dbReference type="FunFam" id="3.40.50.300:FF:000299">
    <property type="entry name" value="ABC transporter ATP-binding protein/permease"/>
    <property type="match status" value="1"/>
</dbReference>
<feature type="domain" description="ABC transmembrane type-1" evidence="12">
    <location>
        <begin position="19"/>
        <end position="299"/>
    </location>
</feature>
<dbReference type="InterPro" id="IPR027417">
    <property type="entry name" value="P-loop_NTPase"/>
</dbReference>
<evidence type="ECO:0000256" key="4">
    <source>
        <dbReference type="ARBA" id="ARBA00022692"/>
    </source>
</evidence>
<proteinExistence type="predicted"/>
<dbReference type="PROSITE" id="PS50929">
    <property type="entry name" value="ABC_TM1F"/>
    <property type="match status" value="1"/>
</dbReference>
<dbReference type="PANTHER" id="PTHR43394">
    <property type="entry name" value="ATP-DEPENDENT PERMEASE MDL1, MITOCHONDRIAL"/>
    <property type="match status" value="1"/>
</dbReference>
<keyword evidence="4 10" id="KW-0812">Transmembrane</keyword>
<comment type="subcellular location">
    <subcellularLocation>
        <location evidence="1">Cell membrane</location>
        <topology evidence="1">Multi-pass membrane protein</topology>
    </subcellularLocation>
</comment>
<dbReference type="InterPro" id="IPR017871">
    <property type="entry name" value="ABC_transporter-like_CS"/>
</dbReference>
<dbReference type="Pfam" id="PF00005">
    <property type="entry name" value="ABC_tran"/>
    <property type="match status" value="1"/>
</dbReference>
<dbReference type="CDD" id="cd18544">
    <property type="entry name" value="ABC_6TM_TmrA_like"/>
    <property type="match status" value="1"/>
</dbReference>
<evidence type="ECO:0000256" key="7">
    <source>
        <dbReference type="ARBA" id="ARBA00022840"/>
    </source>
</evidence>
<dbReference type="eggNOG" id="COG1132">
    <property type="taxonomic scope" value="Bacteria"/>
</dbReference>
<gene>
    <name evidence="13" type="ORF">HMPREF0872_02540</name>
</gene>
<dbReference type="PANTHER" id="PTHR43394:SF1">
    <property type="entry name" value="ATP-BINDING CASSETTE SUB-FAMILY B MEMBER 10, MITOCHONDRIAL"/>
    <property type="match status" value="1"/>
</dbReference>
<evidence type="ECO:0000313" key="14">
    <source>
        <dbReference type="Proteomes" id="UP000029628"/>
    </source>
</evidence>
<dbReference type="SUPFAM" id="SSF90123">
    <property type="entry name" value="ABC transporter transmembrane region"/>
    <property type="match status" value="1"/>
</dbReference>
<evidence type="ECO:0000256" key="2">
    <source>
        <dbReference type="ARBA" id="ARBA00022448"/>
    </source>
</evidence>
<feature type="transmembrane region" description="Helical" evidence="10">
    <location>
        <begin position="54"/>
        <end position="75"/>
    </location>
</feature>
<evidence type="ECO:0000256" key="8">
    <source>
        <dbReference type="ARBA" id="ARBA00022989"/>
    </source>
</evidence>
<dbReference type="GO" id="GO:0005886">
    <property type="term" value="C:plasma membrane"/>
    <property type="evidence" value="ECO:0007669"/>
    <property type="project" value="UniProtKB-SubCell"/>
</dbReference>
<evidence type="ECO:0000256" key="1">
    <source>
        <dbReference type="ARBA" id="ARBA00004651"/>
    </source>
</evidence>
<dbReference type="Proteomes" id="UP000029628">
    <property type="component" value="Unassembled WGS sequence"/>
</dbReference>
<accession>A0A096ALM7</accession>
<name>A0A096ALM7_9FIRM</name>
<dbReference type="PROSITE" id="PS00211">
    <property type="entry name" value="ABC_TRANSPORTER_1"/>
    <property type="match status" value="1"/>
</dbReference>
<dbReference type="AlphaFoldDB" id="A0A096ALM7"/>
<evidence type="ECO:0000259" key="12">
    <source>
        <dbReference type="PROSITE" id="PS50929"/>
    </source>
</evidence>
<dbReference type="InterPro" id="IPR036640">
    <property type="entry name" value="ABC1_TM_sf"/>
</dbReference>
<dbReference type="InterPro" id="IPR011527">
    <property type="entry name" value="ABC1_TM_dom"/>
</dbReference>
<evidence type="ECO:0000256" key="6">
    <source>
        <dbReference type="ARBA" id="ARBA00022807"/>
    </source>
</evidence>
<dbReference type="Gene3D" id="3.40.50.300">
    <property type="entry name" value="P-loop containing nucleotide triphosphate hydrolases"/>
    <property type="match status" value="1"/>
</dbReference>
<comment type="caution">
    <text evidence="13">The sequence shown here is derived from an EMBL/GenBank/DDBJ whole genome shotgun (WGS) entry which is preliminary data.</text>
</comment>
<dbReference type="GO" id="GO:0005524">
    <property type="term" value="F:ATP binding"/>
    <property type="evidence" value="ECO:0007669"/>
    <property type="project" value="UniProtKB-KW"/>
</dbReference>
<evidence type="ECO:0000256" key="5">
    <source>
        <dbReference type="ARBA" id="ARBA00022741"/>
    </source>
</evidence>
<keyword evidence="9 10" id="KW-0472">Membrane</keyword>
<keyword evidence="14" id="KW-1185">Reference proteome</keyword>
<dbReference type="GO" id="GO:0015421">
    <property type="term" value="F:ABC-type oligopeptide transporter activity"/>
    <property type="evidence" value="ECO:0007669"/>
    <property type="project" value="TreeGrafter"/>
</dbReference>
<feature type="transmembrane region" description="Helical" evidence="10">
    <location>
        <begin position="20"/>
        <end position="42"/>
    </location>
</feature>
<dbReference type="InterPro" id="IPR003593">
    <property type="entry name" value="AAA+_ATPase"/>
</dbReference>
<keyword evidence="6" id="KW-0645">Protease</keyword>
<keyword evidence="6" id="KW-0378">Hydrolase</keyword>
<dbReference type="SUPFAM" id="SSF52540">
    <property type="entry name" value="P-loop containing nucleoside triphosphate hydrolases"/>
    <property type="match status" value="1"/>
</dbReference>
<feature type="transmembrane region" description="Helical" evidence="10">
    <location>
        <begin position="157"/>
        <end position="176"/>
    </location>
</feature>
<dbReference type="Gene3D" id="1.20.1560.10">
    <property type="entry name" value="ABC transporter type 1, transmembrane domain"/>
    <property type="match status" value="1"/>
</dbReference>
<dbReference type="InterPro" id="IPR003439">
    <property type="entry name" value="ABC_transporter-like_ATP-bd"/>
</dbReference>
<evidence type="ECO:0000259" key="11">
    <source>
        <dbReference type="PROSITE" id="PS50893"/>
    </source>
</evidence>
<keyword evidence="3" id="KW-1003">Cell membrane</keyword>
<dbReference type="EMBL" id="JRNT01000006">
    <property type="protein sequence ID" value="KGF47988.1"/>
    <property type="molecule type" value="Genomic_DNA"/>
</dbReference>
<evidence type="ECO:0000256" key="9">
    <source>
        <dbReference type="ARBA" id="ARBA00023136"/>
    </source>
</evidence>
<keyword evidence="7 13" id="KW-0067">ATP-binding</keyword>
<reference evidence="13 14" key="1">
    <citation type="submission" date="2014-07" db="EMBL/GenBank/DDBJ databases">
        <authorList>
            <person name="McCorrison J."/>
            <person name="Sanka R."/>
            <person name="Torralba M."/>
            <person name="Gillis M."/>
            <person name="Haft D.H."/>
            <person name="Methe B."/>
            <person name="Sutton G."/>
            <person name="Nelson K.E."/>
        </authorList>
    </citation>
    <scope>NUCLEOTIDE SEQUENCE [LARGE SCALE GENOMIC DNA]</scope>
    <source>
        <strain evidence="13 14">DNF00314</strain>
    </source>
</reference>
<dbReference type="GO" id="GO:0016887">
    <property type="term" value="F:ATP hydrolysis activity"/>
    <property type="evidence" value="ECO:0007669"/>
    <property type="project" value="InterPro"/>
</dbReference>
<dbReference type="GO" id="GO:0008234">
    <property type="term" value="F:cysteine-type peptidase activity"/>
    <property type="evidence" value="ECO:0007669"/>
    <property type="project" value="UniProtKB-KW"/>
</dbReference>
<dbReference type="SMART" id="SM00382">
    <property type="entry name" value="AAA"/>
    <property type="match status" value="1"/>
</dbReference>
<keyword evidence="6" id="KW-0788">Thiol protease</keyword>
<evidence type="ECO:0000256" key="3">
    <source>
        <dbReference type="ARBA" id="ARBA00022475"/>
    </source>
</evidence>
<dbReference type="PROSITE" id="PS50893">
    <property type="entry name" value="ABC_TRANSPORTER_2"/>
    <property type="match status" value="1"/>
</dbReference>
<feature type="domain" description="ABC transporter" evidence="11">
    <location>
        <begin position="334"/>
        <end position="569"/>
    </location>
</feature>
<evidence type="ECO:0000256" key="10">
    <source>
        <dbReference type="SAM" id="Phobius"/>
    </source>
</evidence>